<gene>
    <name evidence="2" type="ORF">CHARACLAT_008984</name>
</gene>
<feature type="region of interest" description="Disordered" evidence="1">
    <location>
        <begin position="46"/>
        <end position="75"/>
    </location>
</feature>
<organism evidence="2 3">
    <name type="scientific">Characodon lateralis</name>
    <dbReference type="NCBI Taxonomy" id="208331"/>
    <lineage>
        <taxon>Eukaryota</taxon>
        <taxon>Metazoa</taxon>
        <taxon>Chordata</taxon>
        <taxon>Craniata</taxon>
        <taxon>Vertebrata</taxon>
        <taxon>Euteleostomi</taxon>
        <taxon>Actinopterygii</taxon>
        <taxon>Neopterygii</taxon>
        <taxon>Teleostei</taxon>
        <taxon>Neoteleostei</taxon>
        <taxon>Acanthomorphata</taxon>
        <taxon>Ovalentaria</taxon>
        <taxon>Atherinomorphae</taxon>
        <taxon>Cyprinodontiformes</taxon>
        <taxon>Goodeidae</taxon>
        <taxon>Characodon</taxon>
    </lineage>
</organism>
<reference evidence="2 3" key="1">
    <citation type="submission" date="2021-06" db="EMBL/GenBank/DDBJ databases">
        <authorList>
            <person name="Palmer J.M."/>
        </authorList>
    </citation>
    <scope>NUCLEOTIDE SEQUENCE [LARGE SCALE GENOMIC DNA]</scope>
    <source>
        <strain evidence="2 3">CL_MEX2019</strain>
        <tissue evidence="2">Muscle</tissue>
    </source>
</reference>
<sequence>MVQATQTPPPASLREDRGVSTSAKRHSPFSVSRVACPSKTFLEQHLREASMGHPKQMPKSPQVTPPNVEEQRLYS</sequence>
<evidence type="ECO:0000313" key="3">
    <source>
        <dbReference type="Proteomes" id="UP001352852"/>
    </source>
</evidence>
<proteinExistence type="predicted"/>
<evidence type="ECO:0000313" key="2">
    <source>
        <dbReference type="EMBL" id="MED6267132.1"/>
    </source>
</evidence>
<feature type="region of interest" description="Disordered" evidence="1">
    <location>
        <begin position="1"/>
        <end position="32"/>
    </location>
</feature>
<dbReference type="Proteomes" id="UP001352852">
    <property type="component" value="Unassembled WGS sequence"/>
</dbReference>
<evidence type="ECO:0000256" key="1">
    <source>
        <dbReference type="SAM" id="MobiDB-lite"/>
    </source>
</evidence>
<protein>
    <submittedName>
        <fullName evidence="2">Uncharacterized protein</fullName>
    </submittedName>
</protein>
<dbReference type="EMBL" id="JAHUTJ010008732">
    <property type="protein sequence ID" value="MED6267132.1"/>
    <property type="molecule type" value="Genomic_DNA"/>
</dbReference>
<comment type="caution">
    <text evidence="2">The sequence shown here is derived from an EMBL/GenBank/DDBJ whole genome shotgun (WGS) entry which is preliminary data.</text>
</comment>
<accession>A0ABU7CW46</accession>
<keyword evidence="3" id="KW-1185">Reference proteome</keyword>
<name>A0ABU7CW46_9TELE</name>